<dbReference type="Pfam" id="PF08543">
    <property type="entry name" value="Phos_pyr_kin"/>
    <property type="match status" value="1"/>
</dbReference>
<dbReference type="FunFam" id="3.40.1190.20:FF:000003">
    <property type="entry name" value="Phosphomethylpyrimidine kinase ThiD"/>
    <property type="match status" value="1"/>
</dbReference>
<evidence type="ECO:0000256" key="5">
    <source>
        <dbReference type="ARBA" id="ARBA00012135"/>
    </source>
</evidence>
<keyword evidence="12" id="KW-0784">Thiamine biosynthesis</keyword>
<evidence type="ECO:0000256" key="7">
    <source>
        <dbReference type="ARBA" id="ARBA00019161"/>
    </source>
</evidence>
<protein>
    <recommendedName>
        <fullName evidence="7">Hydroxymethylpyrimidine/phosphomethylpyrimidine kinase</fullName>
        <ecNumber evidence="5">2.7.1.49</ecNumber>
        <ecNumber evidence="6">2.7.4.7</ecNumber>
    </recommendedName>
    <alternativeName>
        <fullName evidence="14">Hydroxymethylpyrimidine kinase</fullName>
    </alternativeName>
    <alternativeName>
        <fullName evidence="15">Hydroxymethylpyrimidine phosphate kinase</fullName>
    </alternativeName>
</protein>
<dbReference type="PANTHER" id="PTHR20858">
    <property type="entry name" value="PHOSPHOMETHYLPYRIMIDINE KINASE"/>
    <property type="match status" value="1"/>
</dbReference>
<evidence type="ECO:0000259" key="16">
    <source>
        <dbReference type="Pfam" id="PF08543"/>
    </source>
</evidence>
<evidence type="ECO:0000256" key="6">
    <source>
        <dbReference type="ARBA" id="ARBA00012963"/>
    </source>
</evidence>
<comment type="pathway">
    <text evidence="3">Cofactor biosynthesis; thiamine diphosphate biosynthesis; 4-amino-2-methyl-5-diphosphomethylpyrimidine from 5-amino-1-(5-phospho-D-ribosyl)imidazole: step 3/3.</text>
</comment>
<comment type="catalytic activity">
    <reaction evidence="1">
        <text>4-amino-5-hydroxymethyl-2-methylpyrimidine + ATP = 4-amino-2-methyl-5-(phosphooxymethyl)pyrimidine + ADP + H(+)</text>
        <dbReference type="Rhea" id="RHEA:23096"/>
        <dbReference type="ChEBI" id="CHEBI:15378"/>
        <dbReference type="ChEBI" id="CHEBI:16892"/>
        <dbReference type="ChEBI" id="CHEBI:30616"/>
        <dbReference type="ChEBI" id="CHEBI:58354"/>
        <dbReference type="ChEBI" id="CHEBI:456216"/>
        <dbReference type="EC" id="2.7.1.49"/>
    </reaction>
</comment>
<evidence type="ECO:0000256" key="12">
    <source>
        <dbReference type="ARBA" id="ARBA00022977"/>
    </source>
</evidence>
<dbReference type="GO" id="GO:0008902">
    <property type="term" value="F:hydroxymethylpyrimidine kinase activity"/>
    <property type="evidence" value="ECO:0007669"/>
    <property type="project" value="UniProtKB-EC"/>
</dbReference>
<keyword evidence="10 17" id="KW-0418">Kinase</keyword>
<dbReference type="InterPro" id="IPR004399">
    <property type="entry name" value="HMP/HMP-P_kinase_dom"/>
</dbReference>
<dbReference type="NCBIfam" id="TIGR00097">
    <property type="entry name" value="HMP-P_kinase"/>
    <property type="match status" value="1"/>
</dbReference>
<evidence type="ECO:0000256" key="11">
    <source>
        <dbReference type="ARBA" id="ARBA00022840"/>
    </source>
</evidence>
<dbReference type="Proteomes" id="UP000829401">
    <property type="component" value="Chromosome"/>
</dbReference>
<organism evidence="17 18">
    <name type="scientific">Alicyclobacillus acidoterrestris (strain ATCC 49025 / DSM 3922 / CIP 106132 / NCIMB 13137 / GD3B)</name>
    <dbReference type="NCBI Taxonomy" id="1356854"/>
    <lineage>
        <taxon>Bacteria</taxon>
        <taxon>Bacillati</taxon>
        <taxon>Bacillota</taxon>
        <taxon>Bacilli</taxon>
        <taxon>Bacillales</taxon>
        <taxon>Alicyclobacillaceae</taxon>
        <taxon>Alicyclobacillus</taxon>
    </lineage>
</organism>
<evidence type="ECO:0000256" key="8">
    <source>
        <dbReference type="ARBA" id="ARBA00022679"/>
    </source>
</evidence>
<dbReference type="GO" id="GO:0005829">
    <property type="term" value="C:cytosol"/>
    <property type="evidence" value="ECO:0007669"/>
    <property type="project" value="TreeGrafter"/>
</dbReference>
<evidence type="ECO:0000313" key="17">
    <source>
        <dbReference type="EMBL" id="UNO50929.1"/>
    </source>
</evidence>
<dbReference type="CDD" id="cd01169">
    <property type="entry name" value="HMPP_kinase"/>
    <property type="match status" value="1"/>
</dbReference>
<gene>
    <name evidence="17" type="primary">thiD</name>
    <name evidence="17" type="ORF">K1I37_17120</name>
</gene>
<evidence type="ECO:0000256" key="15">
    <source>
        <dbReference type="ARBA" id="ARBA00043176"/>
    </source>
</evidence>
<evidence type="ECO:0000256" key="1">
    <source>
        <dbReference type="ARBA" id="ARBA00000151"/>
    </source>
</evidence>
<dbReference type="EC" id="2.7.1.49" evidence="5"/>
<keyword evidence="11" id="KW-0067">ATP-binding</keyword>
<evidence type="ECO:0000256" key="9">
    <source>
        <dbReference type="ARBA" id="ARBA00022741"/>
    </source>
</evidence>
<dbReference type="GO" id="GO:0005524">
    <property type="term" value="F:ATP binding"/>
    <property type="evidence" value="ECO:0007669"/>
    <property type="project" value="UniProtKB-KW"/>
</dbReference>
<evidence type="ECO:0000256" key="3">
    <source>
        <dbReference type="ARBA" id="ARBA00004769"/>
    </source>
</evidence>
<dbReference type="Gene3D" id="3.40.1190.20">
    <property type="match status" value="1"/>
</dbReference>
<dbReference type="GO" id="GO:0008972">
    <property type="term" value="F:phosphomethylpyrimidine kinase activity"/>
    <property type="evidence" value="ECO:0007669"/>
    <property type="project" value="UniProtKB-EC"/>
</dbReference>
<name>A0A9E6ZXE7_ALIAG</name>
<feature type="domain" description="Pyridoxamine kinase/Phosphomethylpyrimidine kinase" evidence="16">
    <location>
        <begin position="21"/>
        <end position="285"/>
    </location>
</feature>
<evidence type="ECO:0000256" key="2">
    <source>
        <dbReference type="ARBA" id="ARBA00000565"/>
    </source>
</evidence>
<dbReference type="EC" id="2.7.4.7" evidence="6"/>
<dbReference type="InterPro" id="IPR029056">
    <property type="entry name" value="Ribokinase-like"/>
</dbReference>
<evidence type="ECO:0000256" key="10">
    <source>
        <dbReference type="ARBA" id="ARBA00022777"/>
    </source>
</evidence>
<reference evidence="18" key="1">
    <citation type="journal article" date="2022" name="G3 (Bethesda)">
        <title>Unveiling the complete genome sequence of Alicyclobacillus acidoterrestris DSM 3922T, a taint-producing strain.</title>
        <authorList>
            <person name="Leonardo I.C."/>
            <person name="Barreto Crespo M.T."/>
            <person name="Gaspar F.B."/>
        </authorList>
    </citation>
    <scope>NUCLEOTIDE SEQUENCE [LARGE SCALE GENOMIC DNA]</scope>
    <source>
        <strain evidence="18">DSM 3922</strain>
    </source>
</reference>
<dbReference type="PANTHER" id="PTHR20858:SF17">
    <property type="entry name" value="HYDROXYMETHYLPYRIMIDINE_PHOSPHOMETHYLPYRIMIDINE KINASE THI20-RELATED"/>
    <property type="match status" value="1"/>
</dbReference>
<evidence type="ECO:0000256" key="14">
    <source>
        <dbReference type="ARBA" id="ARBA00042102"/>
    </source>
</evidence>
<dbReference type="SUPFAM" id="SSF53613">
    <property type="entry name" value="Ribokinase-like"/>
    <property type="match status" value="1"/>
</dbReference>
<comment type="catalytic activity">
    <reaction evidence="2">
        <text>4-amino-2-methyl-5-(phosphooxymethyl)pyrimidine + ATP = 4-amino-2-methyl-5-(diphosphooxymethyl)pyrimidine + ADP</text>
        <dbReference type="Rhea" id="RHEA:19893"/>
        <dbReference type="ChEBI" id="CHEBI:30616"/>
        <dbReference type="ChEBI" id="CHEBI:57841"/>
        <dbReference type="ChEBI" id="CHEBI:58354"/>
        <dbReference type="ChEBI" id="CHEBI:456216"/>
        <dbReference type="EC" id="2.7.4.7"/>
    </reaction>
</comment>
<keyword evidence="8 17" id="KW-0808">Transferase</keyword>
<dbReference type="OrthoDB" id="9810880at2"/>
<comment type="pathway">
    <text evidence="13">Cofactor biosynthesis; thiamine diphosphate biosynthesis; 4-amino-2-methyl-5-diphosphomethylpyrimidine from 5-amino-1-(5-phospho-D-ribosyl)imidazole: step 2/3.</text>
</comment>
<comment type="similarity">
    <text evidence="4">Belongs to the ThiD family.</text>
</comment>
<dbReference type="KEGG" id="aaco:K1I37_17120"/>
<evidence type="ECO:0000256" key="13">
    <source>
        <dbReference type="ARBA" id="ARBA00037917"/>
    </source>
</evidence>
<sequence length="314" mass="32605">MRVRTDETGHVFRALTIAGSDSGGGAGIQADLKTMHQFGVYGMSVVTALTAQNTTGVHGVMEAPPEFVAAQLQAVIDDLGVDAMKTGMLANEAIIATVADVLSTAATVSRPLVIDPVMVAKGGTKLIDDSAIATLRERLLPMAALVTPNAPETGVLVGASVDSWDSVHLAAERLAQWGSDAVVVKGGHLDLDVAHAEGWRLPAASNQMVAVDTVYAQGTFTYFLTPRVNSANTHGTGCTFSAAITALLAGGAPVLDAIAQAKAFIYDAIVRAKDWDVGHGHGPTDHSTPIPVAMSGVTPGGSYYYDGRNWTRVD</sequence>
<keyword evidence="18" id="KW-1185">Reference proteome</keyword>
<evidence type="ECO:0000313" key="18">
    <source>
        <dbReference type="Proteomes" id="UP000829401"/>
    </source>
</evidence>
<dbReference type="GO" id="GO:0009228">
    <property type="term" value="P:thiamine biosynthetic process"/>
    <property type="evidence" value="ECO:0007669"/>
    <property type="project" value="UniProtKB-KW"/>
</dbReference>
<proteinExistence type="inferred from homology"/>
<dbReference type="InterPro" id="IPR013749">
    <property type="entry name" value="PM/HMP-P_kinase-1"/>
</dbReference>
<keyword evidence="9" id="KW-0547">Nucleotide-binding</keyword>
<accession>A0A9E6ZXE7</accession>
<dbReference type="EMBL" id="CP080467">
    <property type="protein sequence ID" value="UNO50929.1"/>
    <property type="molecule type" value="Genomic_DNA"/>
</dbReference>
<evidence type="ECO:0000256" key="4">
    <source>
        <dbReference type="ARBA" id="ARBA00009879"/>
    </source>
</evidence>
<dbReference type="AlphaFoldDB" id="A0A9E6ZXE7"/>